<sequence>MTSQYEQTRAHIERTRGRFTDEEERAAELELAVLQADAFTLTLRAREDEHPPTPEEWGAHLRRKAPLLVRLALSNPLRYEVSAREAVERWREAEQGEIAAAAAAGLGSEAERWLAQQDGGSV</sequence>
<dbReference type="EMBL" id="SRRT01000013">
    <property type="protein sequence ID" value="TGN72260.1"/>
    <property type="molecule type" value="Genomic_DNA"/>
</dbReference>
<dbReference type="GeneID" id="95451898"/>
<name>A0A4Z1CTU3_9ACTN</name>
<feature type="compositionally biased region" description="Basic and acidic residues" evidence="1">
    <location>
        <begin position="8"/>
        <end position="20"/>
    </location>
</feature>
<evidence type="ECO:0000313" key="2">
    <source>
        <dbReference type="EMBL" id="TGN72260.1"/>
    </source>
</evidence>
<keyword evidence="3" id="KW-1185">Reference proteome</keyword>
<gene>
    <name evidence="2" type="ORF">E5083_30470</name>
</gene>
<dbReference type="Proteomes" id="UP000298159">
    <property type="component" value="Unassembled WGS sequence"/>
</dbReference>
<dbReference type="AlphaFoldDB" id="A0A4Z1CTU3"/>
<evidence type="ECO:0000313" key="3">
    <source>
        <dbReference type="Proteomes" id="UP000298159"/>
    </source>
</evidence>
<reference evidence="2 3" key="1">
    <citation type="submission" date="2019-04" db="EMBL/GenBank/DDBJ databases">
        <title>Streptomyces sp. nov. Bv016 isolated from bark of Buahinia variegata.</title>
        <authorList>
            <person name="Kanchanasin P."/>
            <person name="Tanasupawat S."/>
            <person name="Yuki M."/>
            <person name="Kudo T."/>
        </authorList>
    </citation>
    <scope>NUCLEOTIDE SEQUENCE [LARGE SCALE GENOMIC DNA]</scope>
    <source>
        <strain evidence="2 3">Bv016</strain>
    </source>
</reference>
<dbReference type="RefSeq" id="WP_135788906.1">
    <property type="nucleotide sequence ID" value="NZ_SRRT01000013.1"/>
</dbReference>
<organism evidence="2 3">
    <name type="scientific">Streptomyces bauhiniae</name>
    <dbReference type="NCBI Taxonomy" id="2340725"/>
    <lineage>
        <taxon>Bacteria</taxon>
        <taxon>Bacillati</taxon>
        <taxon>Actinomycetota</taxon>
        <taxon>Actinomycetes</taxon>
        <taxon>Kitasatosporales</taxon>
        <taxon>Streptomycetaceae</taxon>
        <taxon>Streptomyces</taxon>
    </lineage>
</organism>
<comment type="caution">
    <text evidence="2">The sequence shown here is derived from an EMBL/GenBank/DDBJ whole genome shotgun (WGS) entry which is preliminary data.</text>
</comment>
<evidence type="ECO:0000256" key="1">
    <source>
        <dbReference type="SAM" id="MobiDB-lite"/>
    </source>
</evidence>
<feature type="region of interest" description="Disordered" evidence="1">
    <location>
        <begin position="1"/>
        <end position="21"/>
    </location>
</feature>
<proteinExistence type="predicted"/>
<accession>A0A4Z1CTU3</accession>
<protein>
    <submittedName>
        <fullName evidence="2">Uncharacterized protein</fullName>
    </submittedName>
</protein>